<dbReference type="Pfam" id="PF01210">
    <property type="entry name" value="NAD_Gly3P_dh_N"/>
    <property type="match status" value="1"/>
</dbReference>
<feature type="active site" description="Proton acceptor" evidence="13 14">
    <location>
        <position position="215"/>
    </location>
</feature>
<dbReference type="Gene3D" id="1.10.1040.10">
    <property type="entry name" value="N-(1-d-carboxylethyl)-l-norvaline Dehydrogenase, domain 2"/>
    <property type="match status" value="1"/>
</dbReference>
<keyword evidence="2 13" id="KW-0444">Lipid biosynthesis</keyword>
<dbReference type="PIRSF" id="PIRSF000114">
    <property type="entry name" value="Glycerol-3-P_dh"/>
    <property type="match status" value="1"/>
</dbReference>
<feature type="binding site" evidence="15">
    <location>
        <begin position="279"/>
        <end position="280"/>
    </location>
    <ligand>
        <name>substrate</name>
    </ligand>
</feature>
<evidence type="ECO:0000256" key="15">
    <source>
        <dbReference type="PIRSR" id="PIRSR000114-2"/>
    </source>
</evidence>
<evidence type="ECO:0000256" key="12">
    <source>
        <dbReference type="ARBA" id="ARBA00080511"/>
    </source>
</evidence>
<dbReference type="PANTHER" id="PTHR11728">
    <property type="entry name" value="GLYCEROL-3-PHOSPHATE DEHYDROGENASE"/>
    <property type="match status" value="1"/>
</dbReference>
<keyword evidence="6 13" id="KW-0443">Lipid metabolism</keyword>
<feature type="binding site" evidence="16">
    <location>
        <position position="279"/>
    </location>
    <ligand>
        <name>NAD(+)</name>
        <dbReference type="ChEBI" id="CHEBI:57540"/>
    </ligand>
</feature>
<comment type="subcellular location">
    <subcellularLocation>
        <location evidence="13">Cytoplasm</location>
    </subcellularLocation>
</comment>
<comment type="pathway">
    <text evidence="13">Membrane lipid metabolism; glycerophospholipid metabolism.</text>
</comment>
<keyword evidence="5 13" id="KW-0520">NAD</keyword>
<comment type="similarity">
    <text evidence="1 13 17">Belongs to the NAD-dependent glycerol-3-phosphate dehydrogenase family.</text>
</comment>
<organism evidence="20 21">
    <name type="scientific">Actinomyces bowdenii</name>
    <dbReference type="NCBI Taxonomy" id="131109"/>
    <lineage>
        <taxon>Bacteria</taxon>
        <taxon>Bacillati</taxon>
        <taxon>Actinomycetota</taxon>
        <taxon>Actinomycetes</taxon>
        <taxon>Actinomycetales</taxon>
        <taxon>Actinomycetaceae</taxon>
        <taxon>Actinomyces</taxon>
    </lineage>
</organism>
<evidence type="ECO:0000256" key="5">
    <source>
        <dbReference type="ARBA" id="ARBA00023027"/>
    </source>
</evidence>
<feature type="binding site" evidence="13">
    <location>
        <position position="73"/>
    </location>
    <ligand>
        <name>NADPH</name>
        <dbReference type="ChEBI" id="CHEBI:57783"/>
    </ligand>
</feature>
<dbReference type="SUPFAM" id="SSF48179">
    <property type="entry name" value="6-phosphogluconate dehydrogenase C-terminal domain-like"/>
    <property type="match status" value="1"/>
</dbReference>
<evidence type="ECO:0000256" key="2">
    <source>
        <dbReference type="ARBA" id="ARBA00022516"/>
    </source>
</evidence>
<dbReference type="InterPro" id="IPR008927">
    <property type="entry name" value="6-PGluconate_DH-like_C_sf"/>
</dbReference>
<dbReference type="InterPro" id="IPR013328">
    <property type="entry name" value="6PGD_dom2"/>
</dbReference>
<evidence type="ECO:0000256" key="4">
    <source>
        <dbReference type="ARBA" id="ARBA00023002"/>
    </source>
</evidence>
<dbReference type="GO" id="GO:0046167">
    <property type="term" value="P:glycerol-3-phosphate biosynthetic process"/>
    <property type="evidence" value="ECO:0007669"/>
    <property type="project" value="UniProtKB-UniRule"/>
</dbReference>
<evidence type="ECO:0000256" key="10">
    <source>
        <dbReference type="ARBA" id="ARBA00066687"/>
    </source>
</evidence>
<evidence type="ECO:0000259" key="19">
    <source>
        <dbReference type="Pfam" id="PF07479"/>
    </source>
</evidence>
<dbReference type="Pfam" id="PF07479">
    <property type="entry name" value="NAD_Gly3P_dh_C"/>
    <property type="match status" value="1"/>
</dbReference>
<evidence type="ECO:0000256" key="14">
    <source>
        <dbReference type="PIRSR" id="PIRSR000114-1"/>
    </source>
</evidence>
<dbReference type="EC" id="1.1.1.94" evidence="10 13"/>
<gene>
    <name evidence="13" type="primary">gpsA</name>
    <name evidence="20" type="ORF">EII10_04900</name>
</gene>
<evidence type="ECO:0000313" key="21">
    <source>
        <dbReference type="Proteomes" id="UP000271272"/>
    </source>
</evidence>
<feature type="binding site" evidence="16">
    <location>
        <position position="164"/>
    </location>
    <ligand>
        <name>NAD(+)</name>
        <dbReference type="ChEBI" id="CHEBI:57540"/>
    </ligand>
</feature>
<evidence type="ECO:0000256" key="7">
    <source>
        <dbReference type="ARBA" id="ARBA00023209"/>
    </source>
</evidence>
<dbReference type="GO" id="GO:0141153">
    <property type="term" value="F:glycerol-3-phosphate dehydrogenase (NADP+) activity"/>
    <property type="evidence" value="ECO:0007669"/>
    <property type="project" value="RHEA"/>
</dbReference>
<comment type="catalytic activity">
    <reaction evidence="9">
        <text>sn-glycerol 3-phosphate + NADP(+) = dihydroxyacetone phosphate + NADPH + H(+)</text>
        <dbReference type="Rhea" id="RHEA:11096"/>
        <dbReference type="ChEBI" id="CHEBI:15378"/>
        <dbReference type="ChEBI" id="CHEBI:57597"/>
        <dbReference type="ChEBI" id="CHEBI:57642"/>
        <dbReference type="ChEBI" id="CHEBI:57783"/>
        <dbReference type="ChEBI" id="CHEBI:58349"/>
        <dbReference type="EC" id="1.1.1.94"/>
    </reaction>
    <physiologicalReaction direction="right-to-left" evidence="9">
        <dbReference type="Rhea" id="RHEA:11098"/>
    </physiologicalReaction>
</comment>
<evidence type="ECO:0000256" key="1">
    <source>
        <dbReference type="ARBA" id="ARBA00011009"/>
    </source>
</evidence>
<dbReference type="InterPro" id="IPR036291">
    <property type="entry name" value="NAD(P)-bd_dom_sf"/>
</dbReference>
<feature type="binding site" evidence="13">
    <location>
        <position position="58"/>
    </location>
    <ligand>
        <name>NADPH</name>
        <dbReference type="ChEBI" id="CHEBI:57783"/>
    </ligand>
</feature>
<dbReference type="FunFam" id="1.10.1040.10:FF:000001">
    <property type="entry name" value="Glycerol-3-phosphate dehydrogenase [NAD(P)+]"/>
    <property type="match status" value="1"/>
</dbReference>
<dbReference type="OrthoDB" id="9812273at2"/>
<evidence type="ECO:0000313" key="20">
    <source>
        <dbReference type="EMBL" id="RRD29773.1"/>
    </source>
</evidence>
<keyword evidence="3 13" id="KW-0521">NADP</keyword>
<dbReference type="GO" id="GO:0005975">
    <property type="term" value="P:carbohydrate metabolic process"/>
    <property type="evidence" value="ECO:0007669"/>
    <property type="project" value="InterPro"/>
</dbReference>
<reference evidence="20 21" key="1">
    <citation type="submission" date="2018-11" db="EMBL/GenBank/DDBJ databases">
        <title>Genomes From Bacteria Associated with the Canine Oral Cavity: a Test Case for Automated Genome-Based Taxonomic Assignment.</title>
        <authorList>
            <person name="Coil D.A."/>
            <person name="Jospin G."/>
            <person name="Darling A.E."/>
            <person name="Wallis C."/>
            <person name="Davis I.J."/>
            <person name="Harris S."/>
            <person name="Eisen J.A."/>
            <person name="Holcombe L.J."/>
            <person name="O'Flynn C."/>
        </authorList>
    </citation>
    <scope>NUCLEOTIDE SEQUENCE [LARGE SCALE GENOMIC DNA]</scope>
    <source>
        <strain evidence="20 21">OH5050</strain>
    </source>
</reference>
<feature type="binding site" evidence="13">
    <location>
        <position position="160"/>
    </location>
    <ligand>
        <name>sn-glycerol 3-phosphate</name>
        <dbReference type="ChEBI" id="CHEBI:57597"/>
    </ligand>
</feature>
<evidence type="ECO:0000256" key="16">
    <source>
        <dbReference type="PIRSR" id="PIRSR000114-3"/>
    </source>
</evidence>
<feature type="binding site" evidence="13">
    <location>
        <position position="278"/>
    </location>
    <ligand>
        <name>sn-glycerol 3-phosphate</name>
        <dbReference type="ChEBI" id="CHEBI:57597"/>
    </ligand>
</feature>
<dbReference type="Proteomes" id="UP000271272">
    <property type="component" value="Unassembled WGS sequence"/>
</dbReference>
<feature type="binding site" evidence="13">
    <location>
        <position position="305"/>
    </location>
    <ligand>
        <name>NADPH</name>
        <dbReference type="ChEBI" id="CHEBI:57783"/>
    </ligand>
</feature>
<evidence type="ECO:0000256" key="3">
    <source>
        <dbReference type="ARBA" id="ARBA00022857"/>
    </source>
</evidence>
<proteinExistence type="inferred from homology"/>
<feature type="binding site" evidence="13">
    <location>
        <position position="280"/>
    </location>
    <ligand>
        <name>sn-glycerol 3-phosphate</name>
        <dbReference type="ChEBI" id="CHEBI:57597"/>
    </ligand>
</feature>
<feature type="binding site" evidence="13">
    <location>
        <position position="303"/>
    </location>
    <ligand>
        <name>NADPH</name>
        <dbReference type="ChEBI" id="CHEBI:57783"/>
    </ligand>
</feature>
<feature type="binding site" evidence="13">
    <location>
        <position position="37"/>
    </location>
    <ligand>
        <name>NADPH</name>
        <dbReference type="ChEBI" id="CHEBI:57783"/>
    </ligand>
</feature>
<name>A0A3P1VB13_9ACTO</name>
<dbReference type="Gene3D" id="3.40.50.720">
    <property type="entry name" value="NAD(P)-binding Rossmann-like Domain"/>
    <property type="match status" value="1"/>
</dbReference>
<dbReference type="GO" id="GO:0046168">
    <property type="term" value="P:glycerol-3-phosphate catabolic process"/>
    <property type="evidence" value="ECO:0007669"/>
    <property type="project" value="InterPro"/>
</dbReference>
<dbReference type="GO" id="GO:0006650">
    <property type="term" value="P:glycerophospholipid metabolic process"/>
    <property type="evidence" value="ECO:0007669"/>
    <property type="project" value="UniProtKB-UniRule"/>
</dbReference>
<sequence>MAPGAAGGAGAPDDVAAPAVLSAPAPERAAVIGSGAWGTTFASVLAQAGTPTTIWARRQEIAADINAGANERYVPGHRLPPGVRATTDMSAAVEGAGLVVVALPSQQARAIISPLAGALADQAVAVSLMKGVELGTGLRMSQVLAQALGLEAGRVAVVSGPNLADEIAAGQPTATVIAAQDPRVAARVASLCATGSFRPYTNTDVLGVELCGAVKNVIALAVGAASGQGLGDNSRATIITRGLVEITRLGMALGAQPETFAGLAGMGDLVATCSSPLSRNLAFGRHLGQGMSPQQAADASRGVAEGAKSARAVLDLATAHGVEMPITAGVVAVVEGAASVAEVTDALLARPRKAEGVHAAPQQ</sequence>
<evidence type="ECO:0000256" key="13">
    <source>
        <dbReference type="HAMAP-Rule" id="MF_00394"/>
    </source>
</evidence>
<dbReference type="EMBL" id="RQZC01000005">
    <property type="protein sequence ID" value="RRD29773.1"/>
    <property type="molecule type" value="Genomic_DNA"/>
</dbReference>
<keyword evidence="4 13" id="KW-0560">Oxidoreductase</keyword>
<dbReference type="GO" id="GO:0008654">
    <property type="term" value="P:phospholipid biosynthetic process"/>
    <property type="evidence" value="ECO:0007669"/>
    <property type="project" value="UniProtKB-KW"/>
</dbReference>
<feature type="binding site" evidence="13">
    <location>
        <position position="164"/>
    </location>
    <ligand>
        <name>NADPH</name>
        <dbReference type="ChEBI" id="CHEBI:57783"/>
    </ligand>
</feature>
<dbReference type="HAMAP" id="MF_00394">
    <property type="entry name" value="NAD_Glyc3P_dehydrog"/>
    <property type="match status" value="1"/>
</dbReference>
<dbReference type="GO" id="GO:0051287">
    <property type="term" value="F:NAD binding"/>
    <property type="evidence" value="ECO:0007669"/>
    <property type="project" value="InterPro"/>
</dbReference>
<dbReference type="NCBIfam" id="NF000940">
    <property type="entry name" value="PRK00094.1-2"/>
    <property type="match status" value="1"/>
</dbReference>
<dbReference type="FunFam" id="3.40.50.720:FF:000019">
    <property type="entry name" value="Glycerol-3-phosphate dehydrogenase [NAD(P)+]"/>
    <property type="match status" value="1"/>
</dbReference>
<protein>
    <recommendedName>
        <fullName evidence="11 13">Glycerol-3-phosphate dehydrogenase [NAD(P)+]</fullName>
        <ecNumber evidence="10 13">1.1.1.94</ecNumber>
    </recommendedName>
    <alternativeName>
        <fullName evidence="13">NAD(P)(+)-dependent glycerol-3-phosphate dehydrogenase</fullName>
    </alternativeName>
    <alternativeName>
        <fullName evidence="12 13">NAD(P)H-dependent dihydroxyacetone-phosphate reductase</fullName>
    </alternativeName>
</protein>
<accession>A0A3P1VB13</accession>
<evidence type="ECO:0000259" key="18">
    <source>
        <dbReference type="Pfam" id="PF01210"/>
    </source>
</evidence>
<dbReference type="UniPathway" id="UPA00940"/>
<dbReference type="GO" id="GO:0141152">
    <property type="term" value="F:glycerol-3-phosphate dehydrogenase (NAD+) activity"/>
    <property type="evidence" value="ECO:0007669"/>
    <property type="project" value="RHEA"/>
</dbReference>
<evidence type="ECO:0000256" key="6">
    <source>
        <dbReference type="ARBA" id="ARBA00023098"/>
    </source>
</evidence>
<evidence type="ECO:0000256" key="8">
    <source>
        <dbReference type="ARBA" id="ARBA00023264"/>
    </source>
</evidence>
<dbReference type="PROSITE" id="PS00957">
    <property type="entry name" value="NAD_G3PDH"/>
    <property type="match status" value="1"/>
</dbReference>
<dbReference type="AlphaFoldDB" id="A0A3P1VB13"/>
<feature type="binding site" evidence="16">
    <location>
        <begin position="33"/>
        <end position="38"/>
    </location>
    <ligand>
        <name>NAD(+)</name>
        <dbReference type="ChEBI" id="CHEBI:57540"/>
    </ligand>
</feature>
<comment type="function">
    <text evidence="13">Catalyzes the reduction of the glycolytic intermediate dihydroxyacetone phosphate (DHAP) to sn-glycerol 3-phosphate (G3P), the key precursor for phospholipid synthesis.</text>
</comment>
<evidence type="ECO:0000256" key="11">
    <source>
        <dbReference type="ARBA" id="ARBA00069372"/>
    </source>
</evidence>
<dbReference type="PANTHER" id="PTHR11728:SF1">
    <property type="entry name" value="GLYCEROL-3-PHOSPHATE DEHYDROGENASE [NAD(+)] 2, CHLOROPLASTIC"/>
    <property type="match status" value="1"/>
</dbReference>
<feature type="domain" description="Glycerol-3-phosphate dehydrogenase NAD-dependent N-terminal" evidence="18">
    <location>
        <begin position="30"/>
        <end position="184"/>
    </location>
</feature>
<feature type="binding site" evidence="13">
    <location>
        <position position="279"/>
    </location>
    <ligand>
        <name>NADPH</name>
        <dbReference type="ChEBI" id="CHEBI:57783"/>
    </ligand>
</feature>
<dbReference type="GO" id="GO:0005829">
    <property type="term" value="C:cytosol"/>
    <property type="evidence" value="ECO:0007669"/>
    <property type="project" value="TreeGrafter"/>
</dbReference>
<feature type="binding site" evidence="13">
    <location>
        <position position="268"/>
    </location>
    <ligand>
        <name>sn-glycerol 3-phosphate</name>
        <dbReference type="ChEBI" id="CHEBI:57597"/>
    </ligand>
</feature>
<comment type="catalytic activity">
    <reaction evidence="13">
        <text>sn-glycerol 3-phosphate + NAD(+) = dihydroxyacetone phosphate + NADH + H(+)</text>
        <dbReference type="Rhea" id="RHEA:11092"/>
        <dbReference type="ChEBI" id="CHEBI:15378"/>
        <dbReference type="ChEBI" id="CHEBI:57540"/>
        <dbReference type="ChEBI" id="CHEBI:57597"/>
        <dbReference type="ChEBI" id="CHEBI:57642"/>
        <dbReference type="ChEBI" id="CHEBI:57945"/>
        <dbReference type="EC" id="1.1.1.94"/>
    </reaction>
</comment>
<feature type="binding site" evidence="13">
    <location>
        <position position="279"/>
    </location>
    <ligand>
        <name>sn-glycerol 3-phosphate</name>
        <dbReference type="ChEBI" id="CHEBI:57597"/>
    </ligand>
</feature>
<comment type="caution">
    <text evidence="20">The sequence shown here is derived from an EMBL/GenBank/DDBJ whole genome shotgun (WGS) entry which is preliminary data.</text>
</comment>
<dbReference type="PRINTS" id="PR00077">
    <property type="entry name" value="GPDHDRGNASE"/>
</dbReference>
<feature type="binding site" evidence="13">
    <location>
        <position position="215"/>
    </location>
    <ligand>
        <name>sn-glycerol 3-phosphate</name>
        <dbReference type="ChEBI" id="CHEBI:57597"/>
    </ligand>
</feature>
<keyword evidence="13" id="KW-0963">Cytoplasm</keyword>
<dbReference type="InterPro" id="IPR006168">
    <property type="entry name" value="G3P_DH_NAD-dep"/>
</dbReference>
<feature type="domain" description="Glycerol-3-phosphate dehydrogenase NAD-dependent C-terminal" evidence="19">
    <location>
        <begin position="204"/>
        <end position="344"/>
    </location>
</feature>
<evidence type="ECO:0000256" key="17">
    <source>
        <dbReference type="RuleBase" id="RU000437"/>
    </source>
</evidence>
<feature type="binding site" evidence="15">
    <location>
        <position position="130"/>
    </location>
    <ligand>
        <name>substrate</name>
    </ligand>
</feature>
<evidence type="ECO:0000256" key="9">
    <source>
        <dbReference type="ARBA" id="ARBA00052716"/>
    </source>
</evidence>
<feature type="binding site" evidence="13">
    <location>
        <position position="130"/>
    </location>
    <ligand>
        <name>NADPH</name>
        <dbReference type="ChEBI" id="CHEBI:57783"/>
    </ligand>
</feature>
<keyword evidence="7 13" id="KW-0594">Phospholipid biosynthesis</keyword>
<keyword evidence="8 13" id="KW-1208">Phospholipid metabolism</keyword>
<feature type="binding site" evidence="13">
    <location>
        <position position="130"/>
    </location>
    <ligand>
        <name>sn-glycerol 3-phosphate</name>
        <dbReference type="ChEBI" id="CHEBI:57597"/>
    </ligand>
</feature>
<keyword evidence="21" id="KW-1185">Reference proteome</keyword>
<feature type="binding site" evidence="13">
    <location>
        <position position="57"/>
    </location>
    <ligand>
        <name>NADPH</name>
        <dbReference type="ChEBI" id="CHEBI:57783"/>
    </ligand>
</feature>
<comment type="caution">
    <text evidence="13">Lacks conserved residue(s) required for the propagation of feature annotation.</text>
</comment>
<keyword evidence="13" id="KW-0547">Nucleotide-binding</keyword>
<dbReference type="NCBIfam" id="NF000942">
    <property type="entry name" value="PRK00094.1-4"/>
    <property type="match status" value="1"/>
</dbReference>
<dbReference type="InterPro" id="IPR011128">
    <property type="entry name" value="G3P_DH_NAD-dep_N"/>
</dbReference>
<dbReference type="InterPro" id="IPR006109">
    <property type="entry name" value="G3P_DH_NAD-dep_C"/>
</dbReference>
<dbReference type="SUPFAM" id="SSF51735">
    <property type="entry name" value="NAD(P)-binding Rossmann-fold domains"/>
    <property type="match status" value="1"/>
</dbReference>